<dbReference type="GO" id="GO:0006166">
    <property type="term" value="P:purine ribonucleoside salvage"/>
    <property type="evidence" value="ECO:0007669"/>
    <property type="project" value="UniProtKB-KW"/>
</dbReference>
<comment type="cofactor">
    <cofactor evidence="10">
        <name>Mg(2+)</name>
        <dbReference type="ChEBI" id="CHEBI:18420"/>
    </cofactor>
    <text evidence="10">Binds 3 Mg(2+) ions per subunit.</text>
</comment>
<dbReference type="Gene3D" id="3.40.1190.20">
    <property type="match status" value="1"/>
</dbReference>
<comment type="subcellular location">
    <subcellularLocation>
        <location evidence="10">Nucleus</location>
    </subcellularLocation>
</comment>
<reference evidence="12" key="1">
    <citation type="journal article" date="2014" name="PLoS ONE">
        <title>Transcriptome-Based Identification of ABC Transporters in the Western Tarnished Plant Bug Lygus hesperus.</title>
        <authorList>
            <person name="Hull J.J."/>
            <person name="Chaney K."/>
            <person name="Geib S.M."/>
            <person name="Fabrick J.A."/>
            <person name="Brent C.S."/>
            <person name="Walsh D."/>
            <person name="Lavine L.C."/>
        </authorList>
    </citation>
    <scope>NUCLEOTIDE SEQUENCE</scope>
</reference>
<comment type="similarity">
    <text evidence="2 10">Belongs to the carbohydrate kinase PfkB family.</text>
</comment>
<reference evidence="12" key="2">
    <citation type="submission" date="2014-07" db="EMBL/GenBank/DDBJ databases">
        <authorList>
            <person name="Hull J."/>
        </authorList>
    </citation>
    <scope>NUCLEOTIDE SEQUENCE</scope>
</reference>
<dbReference type="EMBL" id="GBHO01025690">
    <property type="protein sequence ID" value="JAG17914.1"/>
    <property type="molecule type" value="Transcribed_RNA"/>
</dbReference>
<accession>A0A0A9XD33</accession>
<dbReference type="GO" id="GO:0005524">
    <property type="term" value="F:ATP binding"/>
    <property type="evidence" value="ECO:0007669"/>
    <property type="project" value="UniProtKB-UniRule"/>
</dbReference>
<evidence type="ECO:0000256" key="5">
    <source>
        <dbReference type="ARBA" id="ARBA00022726"/>
    </source>
</evidence>
<keyword evidence="7 10" id="KW-0418">Kinase</keyword>
<dbReference type="EC" id="2.7.1.20" evidence="3 10"/>
<keyword evidence="10" id="KW-0539">Nucleus</keyword>
<evidence type="ECO:0000256" key="6">
    <source>
        <dbReference type="ARBA" id="ARBA00022741"/>
    </source>
</evidence>
<dbReference type="PANTHER" id="PTHR45769:SF3">
    <property type="entry name" value="ADENOSINE KINASE"/>
    <property type="match status" value="1"/>
</dbReference>
<evidence type="ECO:0000256" key="8">
    <source>
        <dbReference type="ARBA" id="ARBA00022840"/>
    </source>
</evidence>
<dbReference type="PROSITE" id="PS00584">
    <property type="entry name" value="PFKB_KINASES_2"/>
    <property type="match status" value="1"/>
</dbReference>
<evidence type="ECO:0000256" key="7">
    <source>
        <dbReference type="ARBA" id="ARBA00022777"/>
    </source>
</evidence>
<proteinExistence type="inferred from homology"/>
<dbReference type="GO" id="GO:0006144">
    <property type="term" value="P:purine nucleobase metabolic process"/>
    <property type="evidence" value="ECO:0007669"/>
    <property type="project" value="TreeGrafter"/>
</dbReference>
<dbReference type="Pfam" id="PF00294">
    <property type="entry name" value="PfkB"/>
    <property type="match status" value="1"/>
</dbReference>
<keyword evidence="8 10" id="KW-0067">ATP-binding</keyword>
<dbReference type="PANTHER" id="PTHR45769">
    <property type="entry name" value="ADENOSINE KINASE"/>
    <property type="match status" value="1"/>
</dbReference>
<keyword evidence="10" id="KW-0460">Magnesium</keyword>
<feature type="active site" description="Proton acceptor" evidence="9">
    <location>
        <position position="63"/>
    </location>
</feature>
<evidence type="ECO:0000259" key="11">
    <source>
        <dbReference type="Pfam" id="PF00294"/>
    </source>
</evidence>
<evidence type="ECO:0000256" key="3">
    <source>
        <dbReference type="ARBA" id="ARBA00012119"/>
    </source>
</evidence>
<sequence>MTIADIARRAACELPYNGVKDRLVVFTQGNLPTVYATRSGVYGEVTVSLIPPEKIVDTNASGDSFVGGFLAAFAFGRDVARCCEAGNYAAGEVIQHDGCTFPPVPKINL</sequence>
<keyword evidence="4 10" id="KW-0808">Transferase</keyword>
<evidence type="ECO:0000256" key="10">
    <source>
        <dbReference type="RuleBase" id="RU368116"/>
    </source>
</evidence>
<feature type="domain" description="Carbohydrate kinase PfkB" evidence="11">
    <location>
        <begin position="19"/>
        <end position="105"/>
    </location>
</feature>
<dbReference type="GO" id="GO:0005634">
    <property type="term" value="C:nucleus"/>
    <property type="evidence" value="ECO:0007669"/>
    <property type="project" value="UniProtKB-SubCell"/>
</dbReference>
<keyword evidence="5 10" id="KW-0660">Purine salvage</keyword>
<evidence type="ECO:0000256" key="2">
    <source>
        <dbReference type="ARBA" id="ARBA00010688"/>
    </source>
</evidence>
<keyword evidence="6 10" id="KW-0547">Nucleotide-binding</keyword>
<evidence type="ECO:0000313" key="12">
    <source>
        <dbReference type="EMBL" id="JAG17914.1"/>
    </source>
</evidence>
<comment type="catalytic activity">
    <reaction evidence="10">
        <text>adenosine + ATP = AMP + ADP + H(+)</text>
        <dbReference type="Rhea" id="RHEA:20824"/>
        <dbReference type="ChEBI" id="CHEBI:15378"/>
        <dbReference type="ChEBI" id="CHEBI:16335"/>
        <dbReference type="ChEBI" id="CHEBI:30616"/>
        <dbReference type="ChEBI" id="CHEBI:456215"/>
        <dbReference type="ChEBI" id="CHEBI:456216"/>
        <dbReference type="EC" id="2.7.1.20"/>
    </reaction>
</comment>
<evidence type="ECO:0000256" key="4">
    <source>
        <dbReference type="ARBA" id="ARBA00022679"/>
    </source>
</evidence>
<dbReference type="EMBL" id="GDHC01007790">
    <property type="protein sequence ID" value="JAQ10839.1"/>
    <property type="molecule type" value="Transcribed_RNA"/>
</dbReference>
<dbReference type="GO" id="GO:0004001">
    <property type="term" value="F:adenosine kinase activity"/>
    <property type="evidence" value="ECO:0007669"/>
    <property type="project" value="UniProtKB-UniRule"/>
</dbReference>
<name>A0A0A9XD33_LYGHE</name>
<protein>
    <recommendedName>
        <fullName evidence="3 10">Adenosine kinase</fullName>
        <shortName evidence="10">AK</shortName>
        <ecNumber evidence="3 10">2.7.1.20</ecNumber>
    </recommendedName>
    <alternativeName>
        <fullName evidence="10">Adenosine 5'-phosphotransferase</fullName>
    </alternativeName>
</protein>
<dbReference type="UniPathway" id="UPA00588">
    <property type="reaction ID" value="UER00659"/>
</dbReference>
<comment type="pathway">
    <text evidence="1 10">Purine metabolism; AMP biosynthesis via salvage pathway; AMP from adenosine: step 1/1.</text>
</comment>
<dbReference type="InterPro" id="IPR029056">
    <property type="entry name" value="Ribokinase-like"/>
</dbReference>
<dbReference type="AlphaFoldDB" id="A0A0A9XD33"/>
<gene>
    <name evidence="12" type="primary">ADK_0</name>
    <name evidence="13" type="synonym">ADK_1</name>
    <name evidence="12" type="ORF">CM83_15257</name>
    <name evidence="13" type="ORF">g.11532</name>
</gene>
<dbReference type="InterPro" id="IPR001805">
    <property type="entry name" value="Adenokinase"/>
</dbReference>
<evidence type="ECO:0000256" key="9">
    <source>
        <dbReference type="PIRSR" id="PIRSR601805-1"/>
    </source>
</evidence>
<dbReference type="InterPro" id="IPR002173">
    <property type="entry name" value="Carboh/pur_kinase_PfkB_CS"/>
</dbReference>
<organism evidence="12">
    <name type="scientific">Lygus hesperus</name>
    <name type="common">Western plant bug</name>
    <dbReference type="NCBI Taxonomy" id="30085"/>
    <lineage>
        <taxon>Eukaryota</taxon>
        <taxon>Metazoa</taxon>
        <taxon>Ecdysozoa</taxon>
        <taxon>Arthropoda</taxon>
        <taxon>Hexapoda</taxon>
        <taxon>Insecta</taxon>
        <taxon>Pterygota</taxon>
        <taxon>Neoptera</taxon>
        <taxon>Paraneoptera</taxon>
        <taxon>Hemiptera</taxon>
        <taxon>Heteroptera</taxon>
        <taxon>Panheteroptera</taxon>
        <taxon>Cimicomorpha</taxon>
        <taxon>Miridae</taxon>
        <taxon>Mirini</taxon>
        <taxon>Lygus</taxon>
    </lineage>
</organism>
<dbReference type="GO" id="GO:0005829">
    <property type="term" value="C:cytosol"/>
    <property type="evidence" value="ECO:0007669"/>
    <property type="project" value="TreeGrafter"/>
</dbReference>
<evidence type="ECO:0000256" key="1">
    <source>
        <dbReference type="ARBA" id="ARBA00004801"/>
    </source>
</evidence>
<dbReference type="InterPro" id="IPR011611">
    <property type="entry name" value="PfkB_dom"/>
</dbReference>
<comment type="subunit">
    <text evidence="10">Monomer.</text>
</comment>
<dbReference type="GO" id="GO:0044209">
    <property type="term" value="P:AMP salvage"/>
    <property type="evidence" value="ECO:0007669"/>
    <property type="project" value="UniProtKB-UniRule"/>
</dbReference>
<evidence type="ECO:0000313" key="13">
    <source>
        <dbReference type="EMBL" id="JAQ10839.1"/>
    </source>
</evidence>
<comment type="function">
    <text evidence="10">ATP dependent phosphorylation of adenosine and other related nucleoside analogs to monophosphate derivatives.</text>
</comment>
<reference evidence="13" key="3">
    <citation type="journal article" date="2016" name="Gigascience">
        <title>De novo construction of an expanded transcriptome assembly for the western tarnished plant bug, Lygus hesperus.</title>
        <authorList>
            <person name="Tassone E.E."/>
            <person name="Geib S.M."/>
            <person name="Hall B."/>
            <person name="Fabrick J.A."/>
            <person name="Brent C.S."/>
            <person name="Hull J.J."/>
        </authorList>
    </citation>
    <scope>NUCLEOTIDE SEQUENCE</scope>
</reference>
<dbReference type="SUPFAM" id="SSF53613">
    <property type="entry name" value="Ribokinase-like"/>
    <property type="match status" value="1"/>
</dbReference>